<evidence type="ECO:0000313" key="2">
    <source>
        <dbReference type="Proteomes" id="UP000601108"/>
    </source>
</evidence>
<dbReference type="RefSeq" id="WP_027414127.1">
    <property type="nucleotide sequence ID" value="NZ_BMWS01000005.1"/>
</dbReference>
<name>A0A918JU97_9FLAO</name>
<reference evidence="1 2" key="1">
    <citation type="journal article" date="2014" name="Int. J. Syst. Evol. Microbiol.">
        <title>Complete genome sequence of Corynebacterium casei LMG S-19264T (=DSM 44701T), isolated from a smear-ripened cheese.</title>
        <authorList>
            <consortium name="US DOE Joint Genome Institute (JGI-PGF)"/>
            <person name="Walter F."/>
            <person name="Albersmeier A."/>
            <person name="Kalinowski J."/>
            <person name="Ruckert C."/>
        </authorList>
    </citation>
    <scope>NUCLEOTIDE SEQUENCE [LARGE SCALE GENOMIC DNA]</scope>
    <source>
        <strain evidence="1 2">KCTC 12285</strain>
    </source>
</reference>
<gene>
    <name evidence="1" type="ORF">GCM10007384_10580</name>
</gene>
<dbReference type="EMBL" id="BMWS01000005">
    <property type="protein sequence ID" value="GGX10732.1"/>
    <property type="molecule type" value="Genomic_DNA"/>
</dbReference>
<comment type="caution">
    <text evidence="1">The sequence shown here is derived from an EMBL/GenBank/DDBJ whole genome shotgun (WGS) entry which is preliminary data.</text>
</comment>
<protein>
    <submittedName>
        <fullName evidence="1">Uncharacterized protein</fullName>
    </submittedName>
</protein>
<keyword evidence="2" id="KW-1185">Reference proteome</keyword>
<proteinExistence type="predicted"/>
<evidence type="ECO:0000313" key="1">
    <source>
        <dbReference type="EMBL" id="GGX10732.1"/>
    </source>
</evidence>
<dbReference type="Proteomes" id="UP000601108">
    <property type="component" value="Unassembled WGS sequence"/>
</dbReference>
<sequence>MKTQLVTMFDMFFGAKSKNKIVEDSTSKLFLTHTDTFSGRTLVIEEEAYTVWAYLLCENKENIDFDGFLCAVTNPFTANNITLQKITPTKKDIPFPSVFANEYSYVENLKKKDIKINWRKDHINIFIKTSLYLIMNIKEKCSYSKALTKDCDYGMQLHY</sequence>
<organism evidence="1 2">
    <name type="scientific">Aquimarina muelleri</name>
    <dbReference type="NCBI Taxonomy" id="279356"/>
    <lineage>
        <taxon>Bacteria</taxon>
        <taxon>Pseudomonadati</taxon>
        <taxon>Bacteroidota</taxon>
        <taxon>Flavobacteriia</taxon>
        <taxon>Flavobacteriales</taxon>
        <taxon>Flavobacteriaceae</taxon>
        <taxon>Aquimarina</taxon>
    </lineage>
</organism>
<accession>A0A918JU97</accession>
<dbReference type="AlphaFoldDB" id="A0A918JU97"/>